<dbReference type="InterPro" id="IPR029759">
    <property type="entry name" value="GPX_AS"/>
</dbReference>
<name>A0ABU0ALF1_9BACI</name>
<dbReference type="Pfam" id="PF00255">
    <property type="entry name" value="GSHPx"/>
    <property type="match status" value="1"/>
</dbReference>
<evidence type="ECO:0000313" key="6">
    <source>
        <dbReference type="Proteomes" id="UP001238088"/>
    </source>
</evidence>
<dbReference type="PROSITE" id="PS00460">
    <property type="entry name" value="GLUTATHIONE_PEROXID_1"/>
    <property type="match status" value="1"/>
</dbReference>
<keyword evidence="2 4" id="KW-0575">Peroxidase</keyword>
<dbReference type="RefSeq" id="WP_307477414.1">
    <property type="nucleotide sequence ID" value="NZ_JAUSUB010000020.1"/>
</dbReference>
<dbReference type="SUPFAM" id="SSF52833">
    <property type="entry name" value="Thioredoxin-like"/>
    <property type="match status" value="1"/>
</dbReference>
<protein>
    <recommendedName>
        <fullName evidence="4">Glutathione peroxidase</fullName>
    </recommendedName>
</protein>
<dbReference type="InterPro" id="IPR036249">
    <property type="entry name" value="Thioredoxin-like_sf"/>
</dbReference>
<dbReference type="PROSITE" id="PS51355">
    <property type="entry name" value="GLUTATHIONE_PEROXID_3"/>
    <property type="match status" value="1"/>
</dbReference>
<dbReference type="PANTHER" id="PTHR11592">
    <property type="entry name" value="GLUTATHIONE PEROXIDASE"/>
    <property type="match status" value="1"/>
</dbReference>
<proteinExistence type="inferred from homology"/>
<evidence type="ECO:0000256" key="3">
    <source>
        <dbReference type="ARBA" id="ARBA00023002"/>
    </source>
</evidence>
<keyword evidence="6" id="KW-1185">Reference proteome</keyword>
<dbReference type="PANTHER" id="PTHR11592:SF78">
    <property type="entry name" value="GLUTATHIONE PEROXIDASE"/>
    <property type="match status" value="1"/>
</dbReference>
<comment type="similarity">
    <text evidence="1 4">Belongs to the glutathione peroxidase family.</text>
</comment>
<reference evidence="5 6" key="1">
    <citation type="submission" date="2023-07" db="EMBL/GenBank/DDBJ databases">
        <title>Genomic Encyclopedia of Type Strains, Phase IV (KMG-IV): sequencing the most valuable type-strain genomes for metagenomic binning, comparative biology and taxonomic classification.</title>
        <authorList>
            <person name="Goeker M."/>
        </authorList>
    </citation>
    <scope>NUCLEOTIDE SEQUENCE [LARGE SCALE GENOMIC DNA]</scope>
    <source>
        <strain evidence="5 6">DSM 23494</strain>
    </source>
</reference>
<evidence type="ECO:0000256" key="1">
    <source>
        <dbReference type="ARBA" id="ARBA00006926"/>
    </source>
</evidence>
<dbReference type="InterPro" id="IPR000889">
    <property type="entry name" value="Glutathione_peroxidase"/>
</dbReference>
<comment type="caution">
    <text evidence="5">The sequence shown here is derived from an EMBL/GenBank/DDBJ whole genome shotgun (WGS) entry which is preliminary data.</text>
</comment>
<sequence length="55" mass="6236">MQGKVLLIVNTATNCGFTPQLSDLQKLQEGYQDRGFQTLAFPFNQFADQEPWKDG</sequence>
<organism evidence="5 6">
    <name type="scientific">Cytobacillus purgationiresistens</name>
    <dbReference type="NCBI Taxonomy" id="863449"/>
    <lineage>
        <taxon>Bacteria</taxon>
        <taxon>Bacillati</taxon>
        <taxon>Bacillota</taxon>
        <taxon>Bacilli</taxon>
        <taxon>Bacillales</taxon>
        <taxon>Bacillaceae</taxon>
        <taxon>Cytobacillus</taxon>
    </lineage>
</organism>
<dbReference type="PRINTS" id="PR01011">
    <property type="entry name" value="GLUTPROXDASE"/>
</dbReference>
<gene>
    <name evidence="5" type="ORF">J2S17_003991</name>
</gene>
<evidence type="ECO:0000313" key="5">
    <source>
        <dbReference type="EMBL" id="MDQ0272099.1"/>
    </source>
</evidence>
<keyword evidence="3 4" id="KW-0560">Oxidoreductase</keyword>
<accession>A0ABU0ALF1</accession>
<dbReference type="Proteomes" id="UP001238088">
    <property type="component" value="Unassembled WGS sequence"/>
</dbReference>
<dbReference type="EMBL" id="JAUSUB010000020">
    <property type="protein sequence ID" value="MDQ0272099.1"/>
    <property type="molecule type" value="Genomic_DNA"/>
</dbReference>
<evidence type="ECO:0000256" key="4">
    <source>
        <dbReference type="RuleBase" id="RU000499"/>
    </source>
</evidence>
<evidence type="ECO:0000256" key="2">
    <source>
        <dbReference type="ARBA" id="ARBA00022559"/>
    </source>
</evidence>
<dbReference type="GO" id="GO:0004601">
    <property type="term" value="F:peroxidase activity"/>
    <property type="evidence" value="ECO:0007669"/>
    <property type="project" value="UniProtKB-KW"/>
</dbReference>
<dbReference type="Gene3D" id="3.40.30.10">
    <property type="entry name" value="Glutaredoxin"/>
    <property type="match status" value="1"/>
</dbReference>